<dbReference type="GO" id="GO:0004364">
    <property type="term" value="F:glutathione transferase activity"/>
    <property type="evidence" value="ECO:0007669"/>
    <property type="project" value="UniProtKB-EC"/>
</dbReference>
<dbReference type="SUPFAM" id="SSF52833">
    <property type="entry name" value="Thioredoxin-like"/>
    <property type="match status" value="1"/>
</dbReference>
<dbReference type="InterPro" id="IPR036249">
    <property type="entry name" value="Thioredoxin-like_sf"/>
</dbReference>
<dbReference type="Proteomes" id="UP000682733">
    <property type="component" value="Unassembled WGS sequence"/>
</dbReference>
<dbReference type="EMBL" id="CAJNOK010000871">
    <property type="protein sequence ID" value="CAF0780422.1"/>
    <property type="molecule type" value="Genomic_DNA"/>
</dbReference>
<dbReference type="PANTHER" id="PTHR44051:SF9">
    <property type="entry name" value="GLUTATHIONE S-TRANSFERASE 1"/>
    <property type="match status" value="1"/>
</dbReference>
<dbReference type="Gene3D" id="1.20.1050.10">
    <property type="match status" value="1"/>
</dbReference>
<comment type="caution">
    <text evidence="6">The sequence shown here is derived from an EMBL/GenBank/DDBJ whole genome shotgun (WGS) entry which is preliminary data.</text>
</comment>
<evidence type="ECO:0000256" key="1">
    <source>
        <dbReference type="ARBA" id="ARBA00007409"/>
    </source>
</evidence>
<dbReference type="InterPro" id="IPR004046">
    <property type="entry name" value="GST_C"/>
</dbReference>
<evidence type="ECO:0000313" key="6">
    <source>
        <dbReference type="EMBL" id="CAF0780422.1"/>
    </source>
</evidence>
<organism evidence="6 8">
    <name type="scientific">Didymodactylos carnosus</name>
    <dbReference type="NCBI Taxonomy" id="1234261"/>
    <lineage>
        <taxon>Eukaryota</taxon>
        <taxon>Metazoa</taxon>
        <taxon>Spiralia</taxon>
        <taxon>Gnathifera</taxon>
        <taxon>Rotifera</taxon>
        <taxon>Eurotatoria</taxon>
        <taxon>Bdelloidea</taxon>
        <taxon>Philodinida</taxon>
        <taxon>Philodinidae</taxon>
        <taxon>Didymodactylos</taxon>
    </lineage>
</organism>
<protein>
    <recommendedName>
        <fullName evidence="2">glutathione transferase</fullName>
        <ecNumber evidence="2">2.5.1.18</ecNumber>
    </recommendedName>
</protein>
<dbReference type="GO" id="GO:0004601">
    <property type="term" value="F:peroxidase activity"/>
    <property type="evidence" value="ECO:0007669"/>
    <property type="project" value="UniProtKB-ARBA"/>
</dbReference>
<dbReference type="InterPro" id="IPR040079">
    <property type="entry name" value="Glutathione_S-Trfase"/>
</dbReference>
<dbReference type="SFLD" id="SFLDG00358">
    <property type="entry name" value="Main_(cytGST)"/>
    <property type="match status" value="1"/>
</dbReference>
<dbReference type="InterPro" id="IPR004045">
    <property type="entry name" value="Glutathione_S-Trfase_N"/>
</dbReference>
<feature type="domain" description="GST N-terminal" evidence="5">
    <location>
        <begin position="1"/>
        <end position="79"/>
    </location>
</feature>
<dbReference type="PROSITE" id="PS50404">
    <property type="entry name" value="GST_NTER"/>
    <property type="match status" value="1"/>
</dbReference>
<sequence length="221" mass="24884">MWSASLKYPLDQRILWLLEELEIPYEIKIYERGPDMRAPKELEAVHPLGKSPVITDGPITIAESGAIIEYIISKYGNGRLKPASGTEDQLQYTYWLHFAEGSAMSPLLLTLIFDNIKKNSPFFIRPIANGIALSVDNKFIQQELTKIFGYIESELTKREYFAGNEFSAADIQMSFPIEAASSRAAQYLGPNTKKLLDKLQGRPAYLRALEKGGPYKYGPNT</sequence>
<dbReference type="PANTHER" id="PTHR44051">
    <property type="entry name" value="GLUTATHIONE S-TRANSFERASE-RELATED"/>
    <property type="match status" value="1"/>
</dbReference>
<dbReference type="SFLD" id="SFLDS00019">
    <property type="entry name" value="Glutathione_Transferase_(cytos"/>
    <property type="match status" value="1"/>
</dbReference>
<reference evidence="6" key="1">
    <citation type="submission" date="2021-02" db="EMBL/GenBank/DDBJ databases">
        <authorList>
            <person name="Nowell W R."/>
        </authorList>
    </citation>
    <scope>NUCLEOTIDE SEQUENCE</scope>
</reference>
<dbReference type="AlphaFoldDB" id="A0A8S2CZQ4"/>
<dbReference type="Pfam" id="PF13409">
    <property type="entry name" value="GST_N_2"/>
    <property type="match status" value="1"/>
</dbReference>
<keyword evidence="3" id="KW-0808">Transferase</keyword>
<evidence type="ECO:0000313" key="8">
    <source>
        <dbReference type="Proteomes" id="UP000677228"/>
    </source>
</evidence>
<dbReference type="InterPro" id="IPR036282">
    <property type="entry name" value="Glutathione-S-Trfase_C_sf"/>
</dbReference>
<dbReference type="Pfam" id="PF00043">
    <property type="entry name" value="GST_C"/>
    <property type="match status" value="1"/>
</dbReference>
<dbReference type="FunFam" id="3.40.30.10:FF:000156">
    <property type="entry name" value="Glutathione S-transferase 1"/>
    <property type="match status" value="1"/>
</dbReference>
<evidence type="ECO:0000256" key="3">
    <source>
        <dbReference type="ARBA" id="ARBA00022679"/>
    </source>
</evidence>
<dbReference type="Gene3D" id="3.40.30.10">
    <property type="entry name" value="Glutaredoxin"/>
    <property type="match status" value="1"/>
</dbReference>
<evidence type="ECO:0000259" key="5">
    <source>
        <dbReference type="PROSITE" id="PS50404"/>
    </source>
</evidence>
<dbReference type="Proteomes" id="UP000677228">
    <property type="component" value="Unassembled WGS sequence"/>
</dbReference>
<dbReference type="SUPFAM" id="SSF47616">
    <property type="entry name" value="GST C-terminal domain-like"/>
    <property type="match status" value="1"/>
</dbReference>
<dbReference type="CDD" id="cd03046">
    <property type="entry name" value="GST_N_GTT1_like"/>
    <property type="match status" value="1"/>
</dbReference>
<comment type="similarity">
    <text evidence="1">Belongs to the GST superfamily.</text>
</comment>
<comment type="catalytic activity">
    <reaction evidence="4">
        <text>RX + glutathione = an S-substituted glutathione + a halide anion + H(+)</text>
        <dbReference type="Rhea" id="RHEA:16437"/>
        <dbReference type="ChEBI" id="CHEBI:15378"/>
        <dbReference type="ChEBI" id="CHEBI:16042"/>
        <dbReference type="ChEBI" id="CHEBI:17792"/>
        <dbReference type="ChEBI" id="CHEBI:57925"/>
        <dbReference type="ChEBI" id="CHEBI:90779"/>
        <dbReference type="EC" id="2.5.1.18"/>
    </reaction>
</comment>
<dbReference type="CDD" id="cd03189">
    <property type="entry name" value="GST_C_GTT1_like"/>
    <property type="match status" value="1"/>
</dbReference>
<dbReference type="SFLD" id="SFLDG01150">
    <property type="entry name" value="Main.1:_Beta-like"/>
    <property type="match status" value="1"/>
</dbReference>
<dbReference type="EC" id="2.5.1.18" evidence="2"/>
<name>A0A8S2CZQ4_9BILA</name>
<gene>
    <name evidence="6" type="ORF">OVA965_LOCUS3574</name>
    <name evidence="7" type="ORF">TMI583_LOCUS3573</name>
</gene>
<dbReference type="EMBL" id="CAJOBA010000871">
    <property type="protein sequence ID" value="CAF3561950.1"/>
    <property type="molecule type" value="Genomic_DNA"/>
</dbReference>
<evidence type="ECO:0000256" key="2">
    <source>
        <dbReference type="ARBA" id="ARBA00012452"/>
    </source>
</evidence>
<dbReference type="GO" id="GO:0005737">
    <property type="term" value="C:cytoplasm"/>
    <property type="evidence" value="ECO:0007669"/>
    <property type="project" value="UniProtKB-ARBA"/>
</dbReference>
<evidence type="ECO:0000256" key="4">
    <source>
        <dbReference type="ARBA" id="ARBA00047960"/>
    </source>
</evidence>
<evidence type="ECO:0000313" key="7">
    <source>
        <dbReference type="EMBL" id="CAF3561950.1"/>
    </source>
</evidence>
<accession>A0A8S2CZQ4</accession>
<proteinExistence type="inferred from homology"/>